<dbReference type="AlphaFoldDB" id="A0A1A2ZCC8"/>
<dbReference type="RefSeq" id="WP_065026672.1">
    <property type="nucleotide sequence ID" value="NZ_LZKI01000002.1"/>
</dbReference>
<dbReference type="NCBIfam" id="NF005901">
    <property type="entry name" value="PRK07877.1"/>
    <property type="match status" value="1"/>
</dbReference>
<dbReference type="SUPFAM" id="SSF69572">
    <property type="entry name" value="Activating enzymes of the ubiquitin-like proteins"/>
    <property type="match status" value="1"/>
</dbReference>
<comment type="caution">
    <text evidence="2">The sequence shown here is derived from an EMBL/GenBank/DDBJ whole genome shotgun (WGS) entry which is preliminary data.</text>
</comment>
<dbReference type="InterPro" id="IPR000594">
    <property type="entry name" value="ThiF_NAD_FAD-bd"/>
</dbReference>
<organism evidence="2 3">
    <name type="scientific">Mycobacterium colombiense</name>
    <dbReference type="NCBI Taxonomy" id="339268"/>
    <lineage>
        <taxon>Bacteria</taxon>
        <taxon>Bacillati</taxon>
        <taxon>Actinomycetota</taxon>
        <taxon>Actinomycetes</taxon>
        <taxon>Mycobacteriales</taxon>
        <taxon>Mycobacteriaceae</taxon>
        <taxon>Mycobacterium</taxon>
        <taxon>Mycobacterium avium complex (MAC)</taxon>
    </lineage>
</organism>
<dbReference type="PANTHER" id="PTHR43267:SF3">
    <property type="entry name" value="THIF PROTEIN"/>
    <property type="match status" value="1"/>
</dbReference>
<feature type="domain" description="THIF-type NAD/FAD binding fold" evidence="1">
    <location>
        <begin position="79"/>
        <end position="216"/>
    </location>
</feature>
<proteinExistence type="predicted"/>
<dbReference type="InterPro" id="IPR000415">
    <property type="entry name" value="Nitroreductase-like"/>
</dbReference>
<dbReference type="PANTHER" id="PTHR43267">
    <property type="entry name" value="TRNA THREONYLCARBAMOYLADENOSINE DEHYDRATASE"/>
    <property type="match status" value="1"/>
</dbReference>
<sequence>MGHSYERHEAGGAVVLADEIPADREVLERLRATPGIDFIDRSGPDSADADAGGRWAHFPWRNAVVRIAGPRAFAAARLDRNRHLITSAEQERLQRLRIGIVGLSSGHAIAYCLAAQGLCGALRLADGDTLELSNLNRVPATVLDLGLNKATVAARRIAELDPYLRLEVFTSEVTAELVDEFLDGLDVLIDQADSLDIKVLLREAARKRGIPVLMATSDRGLLDVERFDMRPQPSVMHGLLSDMDTTALSGLSTRDKLPYLLRLLDARQLSARGAASLVEVGQTLRGWPQLAGDIWVGAAAVAEAVRRIGLGEPLRSGRVQIDIASALDGLVPPAAGDAALPAPADDVAGVSAPGATKAGIAEAVASAAIRAPSGGNVQPWRIAMDDTSIQLLLAAEDSATMDVEFRASAVALGAAMFNARVAAAAHGALGPVSFRDDHPSTALHGEMRWGDGDDPELAQQYRAMLARQTNRHPGCAVAVPPETAERLAAATAAEGARLRLITDRDQIVAVSGILAEADRIRYLTPRLHAEMVSELRFPADPSPETGIDVRALELDAGELAALELVRRPDVMVELARWDAGGVLGDVTRQRVTASAALAVVTVTGSALTDYARGGAALEALWIGAERSGFGVHPVSPVFLYAHDDNDFQTLSPTYAEELKGLQGAVRARAGLGAGEHEILVLRLVSGPAPSVPARRRSLRDSLRAQG</sequence>
<dbReference type="GO" id="GO:0008641">
    <property type="term" value="F:ubiquitin-like modifier activating enzyme activity"/>
    <property type="evidence" value="ECO:0007669"/>
    <property type="project" value="InterPro"/>
</dbReference>
<reference evidence="2 3" key="1">
    <citation type="submission" date="2016-06" db="EMBL/GenBank/DDBJ databases">
        <authorList>
            <person name="Kjaerup R.B."/>
            <person name="Dalgaard T.S."/>
            <person name="Juul-Madsen H.R."/>
        </authorList>
    </citation>
    <scope>NUCLEOTIDE SEQUENCE [LARGE SCALE GENOMIC DNA]</scope>
    <source>
        <strain evidence="2 3">E1334</strain>
    </source>
</reference>
<accession>A0A1A2ZCC8</accession>
<gene>
    <name evidence="2" type="ORF">A5708_01560</name>
</gene>
<protein>
    <recommendedName>
        <fullName evidence="1">THIF-type NAD/FAD binding fold domain-containing protein</fullName>
    </recommendedName>
</protein>
<evidence type="ECO:0000259" key="1">
    <source>
        <dbReference type="Pfam" id="PF00899"/>
    </source>
</evidence>
<dbReference type="OrthoDB" id="5149792at2"/>
<evidence type="ECO:0000313" key="3">
    <source>
        <dbReference type="Proteomes" id="UP000091846"/>
    </source>
</evidence>
<dbReference type="EMBL" id="LZKI01000002">
    <property type="protein sequence ID" value="OBI47132.1"/>
    <property type="molecule type" value="Genomic_DNA"/>
</dbReference>
<dbReference type="CDD" id="cd01483">
    <property type="entry name" value="E1_enzyme_family"/>
    <property type="match status" value="1"/>
</dbReference>
<dbReference type="GO" id="GO:0016491">
    <property type="term" value="F:oxidoreductase activity"/>
    <property type="evidence" value="ECO:0007669"/>
    <property type="project" value="InterPro"/>
</dbReference>
<name>A0A1A2ZCC8_9MYCO</name>
<dbReference type="Proteomes" id="UP000091846">
    <property type="component" value="Unassembled WGS sequence"/>
</dbReference>
<evidence type="ECO:0000313" key="2">
    <source>
        <dbReference type="EMBL" id="OBI47132.1"/>
    </source>
</evidence>
<dbReference type="GO" id="GO:0061504">
    <property type="term" value="P:cyclic threonylcarbamoyladenosine biosynthetic process"/>
    <property type="evidence" value="ECO:0007669"/>
    <property type="project" value="TreeGrafter"/>
</dbReference>
<dbReference type="Pfam" id="PF00899">
    <property type="entry name" value="ThiF"/>
    <property type="match status" value="1"/>
</dbReference>
<dbReference type="Gene3D" id="3.40.50.720">
    <property type="entry name" value="NAD(P)-binding Rossmann-like Domain"/>
    <property type="match status" value="1"/>
</dbReference>
<dbReference type="SUPFAM" id="SSF55469">
    <property type="entry name" value="FMN-dependent nitroreductase-like"/>
    <property type="match status" value="2"/>
</dbReference>
<dbReference type="InterPro" id="IPR035985">
    <property type="entry name" value="Ubiquitin-activating_enz"/>
</dbReference>
<dbReference type="Gene3D" id="3.40.109.10">
    <property type="entry name" value="NADH Oxidase"/>
    <property type="match status" value="1"/>
</dbReference>
<dbReference type="InterPro" id="IPR045886">
    <property type="entry name" value="ThiF/MoeB/HesA"/>
</dbReference>
<dbReference type="GO" id="GO:0061503">
    <property type="term" value="F:tRNA threonylcarbamoyladenosine dehydratase"/>
    <property type="evidence" value="ECO:0007669"/>
    <property type="project" value="TreeGrafter"/>
</dbReference>